<gene>
    <name evidence="1" type="ORF">LWC34_39110</name>
</gene>
<comment type="caution">
    <text evidence="1">The sequence shown here is derived from an EMBL/GenBank/DDBJ whole genome shotgun (WGS) entry which is preliminary data.</text>
</comment>
<keyword evidence="2" id="KW-1185">Reference proteome</keyword>
<organism evidence="1 2">
    <name type="scientific">Kibdelosporangium philippinense</name>
    <dbReference type="NCBI Taxonomy" id="211113"/>
    <lineage>
        <taxon>Bacteria</taxon>
        <taxon>Bacillati</taxon>
        <taxon>Actinomycetota</taxon>
        <taxon>Actinomycetes</taxon>
        <taxon>Pseudonocardiales</taxon>
        <taxon>Pseudonocardiaceae</taxon>
        <taxon>Kibdelosporangium</taxon>
    </lineage>
</organism>
<evidence type="ECO:0000313" key="1">
    <source>
        <dbReference type="EMBL" id="MCE7008779.1"/>
    </source>
</evidence>
<accession>A0ABS8ZLZ1</accession>
<proteinExistence type="predicted"/>
<reference evidence="1 2" key="1">
    <citation type="submission" date="2021-12" db="EMBL/GenBank/DDBJ databases">
        <title>Genome sequence of Kibdelosporangium philippinense ATCC 49844.</title>
        <authorList>
            <person name="Fedorov E.A."/>
            <person name="Omeragic M."/>
            <person name="Shalygina K.F."/>
            <person name="Maclea K.S."/>
        </authorList>
    </citation>
    <scope>NUCLEOTIDE SEQUENCE [LARGE SCALE GENOMIC DNA]</scope>
    <source>
        <strain evidence="1 2">ATCC 49844</strain>
    </source>
</reference>
<dbReference type="Proteomes" id="UP001521150">
    <property type="component" value="Unassembled WGS sequence"/>
</dbReference>
<sequence>MLREYLARIGVPVGGEDDDAAVPQQGPEELQVAQRFLVSPVQVVDHDQQRLLGGQERLCQRVEQAELIVVGGGLG</sequence>
<protein>
    <submittedName>
        <fullName evidence="1">Uncharacterized protein</fullName>
    </submittedName>
</protein>
<evidence type="ECO:0000313" key="2">
    <source>
        <dbReference type="Proteomes" id="UP001521150"/>
    </source>
</evidence>
<dbReference type="EMBL" id="JAJVCN010000003">
    <property type="protein sequence ID" value="MCE7008779.1"/>
    <property type="molecule type" value="Genomic_DNA"/>
</dbReference>
<name>A0ABS8ZLZ1_9PSEU</name>